<dbReference type="AlphaFoldDB" id="A0A8C0VCP3"/>
<evidence type="ECO:0000256" key="2">
    <source>
        <dbReference type="SAM" id="Phobius"/>
    </source>
</evidence>
<evidence type="ECO:0000259" key="3">
    <source>
        <dbReference type="SMART" id="SM00208"/>
    </source>
</evidence>
<evidence type="ECO:0000256" key="1">
    <source>
        <dbReference type="SAM" id="MobiDB-lite"/>
    </source>
</evidence>
<proteinExistence type="predicted"/>
<reference evidence="4" key="1">
    <citation type="submission" date="2025-08" db="UniProtKB">
        <authorList>
            <consortium name="Ensembl"/>
        </authorList>
    </citation>
    <scope>IDENTIFICATION</scope>
</reference>
<sequence>MVTFPGHSSDSARPQRWPLAMGCGWLWLLLALLAGLWVQPGQAGHCQDGRLRLGWGGGTKCCPNCSWEAGNPEPCEAARDPDCKCPQGYSCADKACQFCQELPRCEPGWEPSRIGTVNFQFGCEPCRNGSYSSSRNSWCRNWTDCESSGFIMLRAGNSTHNSVCSLPVKALEPARIPLEFSSSSVLAVLAAAAVFVLVLLTLLLHFCIWSLRRDKTFPPGDPGHNFPRAPPQLPLQGEESHSIQFPEEERGDKTAEEKLSILSLKIYSELS</sequence>
<dbReference type="PANTHER" id="PTHR47388">
    <property type="entry name" value="TUMOR NECROSIS FACTOR RECEPTOR SUPERFAMILY MEMBER 18"/>
    <property type="match status" value="1"/>
</dbReference>
<dbReference type="Gene3D" id="2.10.50.10">
    <property type="entry name" value="Tumor Necrosis Factor Receptor, subunit A, domain 2"/>
    <property type="match status" value="1"/>
</dbReference>
<keyword evidence="2" id="KW-1133">Transmembrane helix</keyword>
<protein>
    <submittedName>
        <fullName evidence="4">TNF receptor superfamily member 18</fullName>
    </submittedName>
</protein>
<dbReference type="Proteomes" id="UP000694410">
    <property type="component" value="Unplaced"/>
</dbReference>
<keyword evidence="2" id="KW-0812">Transmembrane</keyword>
<dbReference type="GO" id="GO:0045785">
    <property type="term" value="P:positive regulation of cell adhesion"/>
    <property type="evidence" value="ECO:0007669"/>
    <property type="project" value="TreeGrafter"/>
</dbReference>
<evidence type="ECO:0000313" key="5">
    <source>
        <dbReference type="Proteomes" id="UP000694410"/>
    </source>
</evidence>
<dbReference type="InterPro" id="IPR001368">
    <property type="entry name" value="TNFR/NGFR_Cys_rich_reg"/>
</dbReference>
<keyword evidence="5" id="KW-1185">Reference proteome</keyword>
<organism evidence="4 5">
    <name type="scientific">Cyanistes caeruleus</name>
    <name type="common">Eurasian blue tit</name>
    <name type="synonym">Parus caeruleus</name>
    <dbReference type="NCBI Taxonomy" id="156563"/>
    <lineage>
        <taxon>Eukaryota</taxon>
        <taxon>Metazoa</taxon>
        <taxon>Chordata</taxon>
        <taxon>Craniata</taxon>
        <taxon>Vertebrata</taxon>
        <taxon>Euteleostomi</taxon>
        <taxon>Archelosauria</taxon>
        <taxon>Archosauria</taxon>
        <taxon>Dinosauria</taxon>
        <taxon>Saurischia</taxon>
        <taxon>Theropoda</taxon>
        <taxon>Coelurosauria</taxon>
        <taxon>Aves</taxon>
        <taxon>Neognathae</taxon>
        <taxon>Neoaves</taxon>
        <taxon>Telluraves</taxon>
        <taxon>Australaves</taxon>
        <taxon>Passeriformes</taxon>
        <taxon>Paridae</taxon>
        <taxon>Cyanistes</taxon>
    </lineage>
</organism>
<dbReference type="Ensembl" id="ENSCCET00000033217.1">
    <property type="protein sequence ID" value="ENSCCEP00000021843.1"/>
    <property type="gene ID" value="ENSCCEG00000019784.1"/>
</dbReference>
<dbReference type="InterPro" id="IPR053107">
    <property type="entry name" value="TNFRSF18"/>
</dbReference>
<feature type="domain" description="TNFR-Cys" evidence="3">
    <location>
        <begin position="126"/>
        <end position="164"/>
    </location>
</feature>
<keyword evidence="2" id="KW-0472">Membrane</keyword>
<feature type="domain" description="TNFR-Cys" evidence="3">
    <location>
        <begin position="85"/>
        <end position="123"/>
    </location>
</feature>
<evidence type="ECO:0000313" key="4">
    <source>
        <dbReference type="Ensembl" id="ENSCCEP00000021843.1"/>
    </source>
</evidence>
<feature type="compositionally biased region" description="Basic and acidic residues" evidence="1">
    <location>
        <begin position="247"/>
        <end position="256"/>
    </location>
</feature>
<feature type="region of interest" description="Disordered" evidence="1">
    <location>
        <begin position="220"/>
        <end position="256"/>
    </location>
</feature>
<feature type="transmembrane region" description="Helical" evidence="2">
    <location>
        <begin position="17"/>
        <end position="38"/>
    </location>
</feature>
<dbReference type="SMART" id="SM00208">
    <property type="entry name" value="TNFR"/>
    <property type="match status" value="2"/>
</dbReference>
<dbReference type="GO" id="GO:0009897">
    <property type="term" value="C:external side of plasma membrane"/>
    <property type="evidence" value="ECO:0007669"/>
    <property type="project" value="TreeGrafter"/>
</dbReference>
<accession>A0A8C0VCP3</accession>
<dbReference type="PANTHER" id="PTHR47388:SF1">
    <property type="entry name" value="TUMOR NECROSIS FACTOR RECEPTOR SUPERFAMILY MEMBER 18"/>
    <property type="match status" value="1"/>
</dbReference>
<reference evidence="4" key="2">
    <citation type="submission" date="2025-09" db="UniProtKB">
        <authorList>
            <consortium name="Ensembl"/>
        </authorList>
    </citation>
    <scope>IDENTIFICATION</scope>
</reference>
<feature type="transmembrane region" description="Helical" evidence="2">
    <location>
        <begin position="185"/>
        <end position="208"/>
    </location>
</feature>
<gene>
    <name evidence="4" type="primary">TNFRSF18</name>
</gene>
<name>A0A8C0VCP3_CYACU</name>